<evidence type="ECO:0000256" key="2">
    <source>
        <dbReference type="ARBA" id="ARBA00023125"/>
    </source>
</evidence>
<dbReference type="SUPFAM" id="SSF47413">
    <property type="entry name" value="lambda repressor-like DNA-binding domains"/>
    <property type="match status" value="1"/>
</dbReference>
<dbReference type="SUPFAM" id="SSF53822">
    <property type="entry name" value="Periplasmic binding protein-like I"/>
    <property type="match status" value="1"/>
</dbReference>
<dbReference type="PROSITE" id="PS50932">
    <property type="entry name" value="HTH_LACI_2"/>
    <property type="match status" value="1"/>
</dbReference>
<keyword evidence="6" id="KW-1185">Reference proteome</keyword>
<reference evidence="5 6" key="1">
    <citation type="submission" date="2016-10" db="EMBL/GenBank/DDBJ databases">
        <authorList>
            <person name="de Groot N.N."/>
        </authorList>
    </citation>
    <scope>NUCLEOTIDE SEQUENCE [LARGE SCALE GENOMIC DNA]</scope>
    <source>
        <strain evidence="5 6">DSM 22489</strain>
    </source>
</reference>
<dbReference type="PANTHER" id="PTHR30146">
    <property type="entry name" value="LACI-RELATED TRANSCRIPTIONAL REPRESSOR"/>
    <property type="match status" value="1"/>
</dbReference>
<accession>A0A1H6B965</accession>
<organism evidence="5 6">
    <name type="scientific">Bryocella elongata</name>
    <dbReference type="NCBI Taxonomy" id="863522"/>
    <lineage>
        <taxon>Bacteria</taxon>
        <taxon>Pseudomonadati</taxon>
        <taxon>Acidobacteriota</taxon>
        <taxon>Terriglobia</taxon>
        <taxon>Terriglobales</taxon>
        <taxon>Acidobacteriaceae</taxon>
        <taxon>Bryocella</taxon>
    </lineage>
</organism>
<dbReference type="CDD" id="cd01392">
    <property type="entry name" value="HTH_LacI"/>
    <property type="match status" value="1"/>
</dbReference>
<evidence type="ECO:0000256" key="1">
    <source>
        <dbReference type="ARBA" id="ARBA00023015"/>
    </source>
</evidence>
<evidence type="ECO:0000313" key="5">
    <source>
        <dbReference type="EMBL" id="SEG57278.1"/>
    </source>
</evidence>
<dbReference type="Gene3D" id="3.40.50.2300">
    <property type="match status" value="2"/>
</dbReference>
<name>A0A1H6B965_9BACT</name>
<dbReference type="InterPro" id="IPR028082">
    <property type="entry name" value="Peripla_BP_I"/>
</dbReference>
<dbReference type="InterPro" id="IPR010982">
    <property type="entry name" value="Lambda_DNA-bd_dom_sf"/>
</dbReference>
<dbReference type="RefSeq" id="WP_103934465.1">
    <property type="nucleotide sequence ID" value="NZ_FNVA01000006.1"/>
</dbReference>
<keyword evidence="1" id="KW-0805">Transcription regulation</keyword>
<evidence type="ECO:0000256" key="3">
    <source>
        <dbReference type="ARBA" id="ARBA00023163"/>
    </source>
</evidence>
<keyword evidence="3" id="KW-0804">Transcription</keyword>
<dbReference type="GO" id="GO:0003700">
    <property type="term" value="F:DNA-binding transcription factor activity"/>
    <property type="evidence" value="ECO:0007669"/>
    <property type="project" value="TreeGrafter"/>
</dbReference>
<dbReference type="InterPro" id="IPR000843">
    <property type="entry name" value="HTH_LacI"/>
</dbReference>
<evidence type="ECO:0000313" key="6">
    <source>
        <dbReference type="Proteomes" id="UP000236728"/>
    </source>
</evidence>
<dbReference type="Pfam" id="PF13377">
    <property type="entry name" value="Peripla_BP_3"/>
    <property type="match status" value="1"/>
</dbReference>
<dbReference type="PANTHER" id="PTHR30146:SF109">
    <property type="entry name" value="HTH-TYPE TRANSCRIPTIONAL REGULATOR GALS"/>
    <property type="match status" value="1"/>
</dbReference>
<dbReference type="InterPro" id="IPR046335">
    <property type="entry name" value="LacI/GalR-like_sensor"/>
</dbReference>
<dbReference type="PROSITE" id="PS00356">
    <property type="entry name" value="HTH_LACI_1"/>
    <property type="match status" value="1"/>
</dbReference>
<evidence type="ECO:0000259" key="4">
    <source>
        <dbReference type="PROSITE" id="PS50932"/>
    </source>
</evidence>
<dbReference type="SMART" id="SM00354">
    <property type="entry name" value="HTH_LACI"/>
    <property type="match status" value="1"/>
</dbReference>
<dbReference type="Gene3D" id="1.10.260.40">
    <property type="entry name" value="lambda repressor-like DNA-binding domains"/>
    <property type="match status" value="1"/>
</dbReference>
<sequence>MRLEDVAKRANVSISTVSRVVNETNTVSGATRRRVLAALEELNYTPNLQARLLVSGQSNILGIVVSNLENPFFVDLFHRLEGYAAKAGYELIVANTNYEPARLAETLRMMKGRCVTGIAIAASETLPREVSELLAAKTPVICVNTNEALPGLSHIRVDARAGMRKLVGHLASLGHRRLAYLSHERTYKGGTDERRVAFEETCKAHHVEFVHVAMPSRESWEDGRNAVRKLASLGFDASGIVCVNDMTAVSALRALRDLGIRCPEDVSVTGFDNIPIAHLCCPSLTTASIASDSIAATIFKALTAAPDAEATDSTFDPELIVRESTGPYRGRGILSAKKQLTTAGSS</sequence>
<keyword evidence="2" id="KW-0238">DNA-binding</keyword>
<protein>
    <submittedName>
        <fullName evidence="5">Transcriptional regulator, LacI family</fullName>
    </submittedName>
</protein>
<gene>
    <name evidence="5" type="ORF">SAMN05421819_3626</name>
</gene>
<dbReference type="Proteomes" id="UP000236728">
    <property type="component" value="Unassembled WGS sequence"/>
</dbReference>
<dbReference type="AlphaFoldDB" id="A0A1H6B965"/>
<dbReference type="CDD" id="cd06267">
    <property type="entry name" value="PBP1_LacI_sugar_binding-like"/>
    <property type="match status" value="1"/>
</dbReference>
<dbReference type="Pfam" id="PF00356">
    <property type="entry name" value="LacI"/>
    <property type="match status" value="1"/>
</dbReference>
<feature type="domain" description="HTH lacI-type" evidence="4">
    <location>
        <begin position="1"/>
        <end position="55"/>
    </location>
</feature>
<dbReference type="OrthoDB" id="9796186at2"/>
<proteinExistence type="predicted"/>
<dbReference type="EMBL" id="FNVA01000006">
    <property type="protein sequence ID" value="SEG57278.1"/>
    <property type="molecule type" value="Genomic_DNA"/>
</dbReference>
<dbReference type="GO" id="GO:0000976">
    <property type="term" value="F:transcription cis-regulatory region binding"/>
    <property type="evidence" value="ECO:0007669"/>
    <property type="project" value="TreeGrafter"/>
</dbReference>